<gene>
    <name evidence="2" type="ORF">BC10311_05343</name>
    <name evidence="1" type="ORF">COM27_20160</name>
</gene>
<reference evidence="1 4" key="2">
    <citation type="submission" date="2017-09" db="EMBL/GenBank/DDBJ databases">
        <title>Large-scale bioinformatics analysis of Bacillus genomes uncovers conserved roles of natural products in bacterial physiology.</title>
        <authorList>
            <consortium name="Agbiome Team Llc"/>
            <person name="Bleich R.M."/>
            <person name="Grubbs K.J."/>
            <person name="Santa Maria K.C."/>
            <person name="Allen S.E."/>
            <person name="Farag S."/>
            <person name="Shank E.A."/>
            <person name="Bowers A."/>
        </authorList>
    </citation>
    <scope>NUCLEOTIDE SEQUENCE [LARGE SCALE GENOMIC DNA]</scope>
    <source>
        <strain evidence="1 4">AFS065610</strain>
    </source>
</reference>
<evidence type="ECO:0000313" key="3">
    <source>
        <dbReference type="Proteomes" id="UP000195728"/>
    </source>
</evidence>
<proteinExistence type="predicted"/>
<evidence type="ECO:0000313" key="2">
    <source>
        <dbReference type="EMBL" id="SCC63211.1"/>
    </source>
</evidence>
<dbReference type="HOGENOM" id="CLU_214721_0_0_9"/>
<evidence type="ECO:0000313" key="4">
    <source>
        <dbReference type="Proteomes" id="UP000223472"/>
    </source>
</evidence>
<reference evidence="2 3" key="1">
    <citation type="submission" date="2016-08" db="EMBL/GenBank/DDBJ databases">
        <authorList>
            <person name="Loux V."/>
            <person name="Rue O."/>
        </authorList>
    </citation>
    <scope>NUCLEOTIDE SEQUENCE [LARGE SCALE GENOMIC DNA]</scope>
    <source>
        <strain evidence="2 3">WSBC_10311</strain>
    </source>
</reference>
<dbReference type="AlphaFoldDB" id="J9ASY3"/>
<name>J9ASY3_9BACI</name>
<evidence type="ECO:0000313" key="1">
    <source>
        <dbReference type="EMBL" id="PGD32225.1"/>
    </source>
</evidence>
<accession>A0A2B6HMI7</accession>
<dbReference type="EMBL" id="NVIY01000036">
    <property type="protein sequence ID" value="PGD32225.1"/>
    <property type="molecule type" value="Genomic_DNA"/>
</dbReference>
<dbReference type="Proteomes" id="UP000195728">
    <property type="component" value="Unassembled WGS sequence"/>
</dbReference>
<organism evidence="1 4">
    <name type="scientific">Bacillus wiedmannii</name>
    <dbReference type="NCBI Taxonomy" id="1890302"/>
    <lineage>
        <taxon>Bacteria</taxon>
        <taxon>Bacillati</taxon>
        <taxon>Bacillota</taxon>
        <taxon>Bacilli</taxon>
        <taxon>Bacillales</taxon>
        <taxon>Bacillaceae</taxon>
        <taxon>Bacillus</taxon>
        <taxon>Bacillus cereus group</taxon>
    </lineage>
</organism>
<sequence>MDAKVLEILRMLNNYEGNEKEIFELIQAEEMVKFICGKI</sequence>
<dbReference type="Proteomes" id="UP000223472">
    <property type="component" value="Unassembled WGS sequence"/>
</dbReference>
<accession>J9ASY3</accession>
<comment type="caution">
    <text evidence="1">The sequence shown here is derived from an EMBL/GenBank/DDBJ whole genome shotgun (WGS) entry which is preliminary data.</text>
</comment>
<dbReference type="EMBL" id="FMBG01000021">
    <property type="protein sequence ID" value="SCC63211.1"/>
    <property type="molecule type" value="Genomic_DNA"/>
</dbReference>
<protein>
    <submittedName>
        <fullName evidence="1">Uncharacterized protein</fullName>
    </submittedName>
</protein>